<dbReference type="InterPro" id="IPR028994">
    <property type="entry name" value="Integrin_alpha_N"/>
</dbReference>
<sequence>MGDINGDGVGDLIVSAGFGGGPRIAIYDGKSVAANAPKELVPDFFAFESSLRNGAYVTAGDLTGKGYADLIFGAGPGGGPRVRVVDPEALLAAGSFQSLDDPSVADVGLADFFAGDTNNRGGVRVAVADLDGSSQASLIVGSGQGAGANVTAYTGKAIMASPGTPAEEFTFDALPGFTGGVFVG</sequence>
<gene>
    <name evidence="1" type="ORF">FRUB_02991</name>
</gene>
<keyword evidence="2" id="KW-1185">Reference proteome</keyword>
<name>A0A225DPR9_9BACT</name>
<protein>
    <submittedName>
        <fullName evidence="1">Filamentous hemagglutinin-like protein</fullName>
    </submittedName>
</protein>
<dbReference type="AlphaFoldDB" id="A0A225DPR9"/>
<reference evidence="2" key="1">
    <citation type="submission" date="2017-06" db="EMBL/GenBank/DDBJ databases">
        <title>Genome analysis of Fimbriiglobus ruber SP5, the first member of the order Planctomycetales with confirmed chitinolytic capability.</title>
        <authorList>
            <person name="Ravin N.V."/>
            <person name="Rakitin A.L."/>
            <person name="Ivanova A.A."/>
            <person name="Beletsky A.V."/>
            <person name="Kulichevskaya I.S."/>
            <person name="Mardanov A.V."/>
            <person name="Dedysh S.N."/>
        </authorList>
    </citation>
    <scope>NUCLEOTIDE SEQUENCE [LARGE SCALE GENOMIC DNA]</scope>
    <source>
        <strain evidence="2">SP5</strain>
    </source>
</reference>
<evidence type="ECO:0000313" key="1">
    <source>
        <dbReference type="EMBL" id="OWK43392.1"/>
    </source>
</evidence>
<evidence type="ECO:0000313" key="2">
    <source>
        <dbReference type="Proteomes" id="UP000214646"/>
    </source>
</evidence>
<dbReference type="EMBL" id="NIDE01000004">
    <property type="protein sequence ID" value="OWK43392.1"/>
    <property type="molecule type" value="Genomic_DNA"/>
</dbReference>
<dbReference type="OrthoDB" id="344301at2"/>
<dbReference type="SUPFAM" id="SSF69318">
    <property type="entry name" value="Integrin alpha N-terminal domain"/>
    <property type="match status" value="1"/>
</dbReference>
<accession>A0A225DPR9</accession>
<dbReference type="RefSeq" id="WP_088254237.1">
    <property type="nucleotide sequence ID" value="NZ_NIDE01000004.1"/>
</dbReference>
<dbReference type="Proteomes" id="UP000214646">
    <property type="component" value="Unassembled WGS sequence"/>
</dbReference>
<proteinExistence type="predicted"/>
<organism evidence="1 2">
    <name type="scientific">Fimbriiglobus ruber</name>
    <dbReference type="NCBI Taxonomy" id="1908690"/>
    <lineage>
        <taxon>Bacteria</taxon>
        <taxon>Pseudomonadati</taxon>
        <taxon>Planctomycetota</taxon>
        <taxon>Planctomycetia</taxon>
        <taxon>Gemmatales</taxon>
        <taxon>Gemmataceae</taxon>
        <taxon>Fimbriiglobus</taxon>
    </lineage>
</organism>
<comment type="caution">
    <text evidence="1">The sequence shown here is derived from an EMBL/GenBank/DDBJ whole genome shotgun (WGS) entry which is preliminary data.</text>
</comment>
<dbReference type="Gene3D" id="2.130.10.130">
    <property type="entry name" value="Integrin alpha, N-terminal"/>
    <property type="match status" value="1"/>
</dbReference>